<dbReference type="SUPFAM" id="SSF53335">
    <property type="entry name" value="S-adenosyl-L-methionine-dependent methyltransferases"/>
    <property type="match status" value="1"/>
</dbReference>
<feature type="non-terminal residue" evidence="3">
    <location>
        <position position="132"/>
    </location>
</feature>
<evidence type="ECO:0000256" key="1">
    <source>
        <dbReference type="ARBA" id="ARBA00022603"/>
    </source>
</evidence>
<dbReference type="Proteomes" id="UP000004986">
    <property type="component" value="Unassembled WGS sequence"/>
</dbReference>
<dbReference type="GO" id="GO:0032259">
    <property type="term" value="P:methylation"/>
    <property type="evidence" value="ECO:0007669"/>
    <property type="project" value="UniProtKB-KW"/>
</dbReference>
<evidence type="ECO:0008006" key="5">
    <source>
        <dbReference type="Google" id="ProtNLM"/>
    </source>
</evidence>
<proteinExistence type="predicted"/>
<dbReference type="InterPro" id="IPR029063">
    <property type="entry name" value="SAM-dependent_MTases_sf"/>
</dbReference>
<evidence type="ECO:0000256" key="2">
    <source>
        <dbReference type="ARBA" id="ARBA00022679"/>
    </source>
</evidence>
<evidence type="ECO:0000313" key="4">
    <source>
        <dbReference type="Proteomes" id="UP000004986"/>
    </source>
</evidence>
<keyword evidence="2" id="KW-0808">Transferase</keyword>
<dbReference type="AlphaFoldDB" id="F3GLY8"/>
<keyword evidence="1" id="KW-0489">Methyltransferase</keyword>
<dbReference type="InterPro" id="IPR007213">
    <property type="entry name" value="Ppm1/Ppm2/Tcmp"/>
</dbReference>
<feature type="non-terminal residue" evidence="3">
    <location>
        <position position="1"/>
    </location>
</feature>
<sequence>AEELQKAGFRADQPAFFSWLGVTIYISQEAMLDTLKFVASLPKGSGIIFDYGVTPTLLDPIDNAIGDYLVDFIAQLGEPWKTWLDPVVIENELQSMGFQPIRDYDSIELNELYLARRKDGLRMGGTFRLICA</sequence>
<evidence type="ECO:0000313" key="3">
    <source>
        <dbReference type="EMBL" id="EGH48091.1"/>
    </source>
</evidence>
<organism evidence="3 4">
    <name type="scientific">Pseudomonas syringae pv. pisi str. 1704B</name>
    <dbReference type="NCBI Taxonomy" id="629263"/>
    <lineage>
        <taxon>Bacteria</taxon>
        <taxon>Pseudomonadati</taxon>
        <taxon>Pseudomonadota</taxon>
        <taxon>Gammaproteobacteria</taxon>
        <taxon>Pseudomonadales</taxon>
        <taxon>Pseudomonadaceae</taxon>
        <taxon>Pseudomonas</taxon>
        <taxon>Pseudomonas syringae</taxon>
    </lineage>
</organism>
<comment type="caution">
    <text evidence="3">The sequence shown here is derived from an EMBL/GenBank/DDBJ whole genome shotgun (WGS) entry which is preliminary data.</text>
</comment>
<dbReference type="Gene3D" id="3.40.50.150">
    <property type="entry name" value="Vaccinia Virus protein VP39"/>
    <property type="match status" value="1"/>
</dbReference>
<dbReference type="EMBL" id="AEAI01002788">
    <property type="protein sequence ID" value="EGH48091.1"/>
    <property type="molecule type" value="Genomic_DNA"/>
</dbReference>
<dbReference type="Pfam" id="PF04072">
    <property type="entry name" value="LCM"/>
    <property type="match status" value="1"/>
</dbReference>
<reference evidence="3 4" key="1">
    <citation type="journal article" date="2011" name="PLoS Pathog.">
        <title>Dynamic evolution of pathogenicity revealed by sequencing and comparative genomics of 19 Pseudomonas syringae isolates.</title>
        <authorList>
            <person name="Baltrus D.A."/>
            <person name="Nishimura M.T."/>
            <person name="Romanchuk A."/>
            <person name="Chang J.H."/>
            <person name="Mukhtar M.S."/>
            <person name="Cherkis K."/>
            <person name="Roach J."/>
            <person name="Grant S.R."/>
            <person name="Jones C.D."/>
            <person name="Dangl J.L."/>
        </authorList>
    </citation>
    <scope>NUCLEOTIDE SEQUENCE [LARGE SCALE GENOMIC DNA]</scope>
    <source>
        <strain evidence="3 4">1704B</strain>
    </source>
</reference>
<accession>F3GLY8</accession>
<dbReference type="GO" id="GO:0008168">
    <property type="term" value="F:methyltransferase activity"/>
    <property type="evidence" value="ECO:0007669"/>
    <property type="project" value="UniProtKB-KW"/>
</dbReference>
<dbReference type="HOGENOM" id="CLU_1921590_0_0_6"/>
<name>F3GLY8_PSESJ</name>
<keyword evidence="4" id="KW-1185">Reference proteome</keyword>
<gene>
    <name evidence="3" type="ORF">PSYPI_39734</name>
</gene>
<protein>
    <recommendedName>
        <fullName evidence="5">Methyltransferase</fullName>
    </recommendedName>
</protein>